<accession>A0AA96ZUW8</accession>
<gene>
    <name evidence="2" type="ORF">MsAc7_17830</name>
</gene>
<protein>
    <submittedName>
        <fullName evidence="2">Uncharacterized protein</fullName>
    </submittedName>
</protein>
<feature type="region of interest" description="Disordered" evidence="1">
    <location>
        <begin position="1"/>
        <end position="31"/>
    </location>
</feature>
<evidence type="ECO:0000313" key="2">
    <source>
        <dbReference type="EMBL" id="WNY26210.1"/>
    </source>
</evidence>
<dbReference type="RefSeq" id="WP_338102538.1">
    <property type="nucleotide sequence ID" value="NZ_CP131060.1"/>
</dbReference>
<dbReference type="AlphaFoldDB" id="A0AA96ZUW8"/>
<keyword evidence="3" id="KW-1185">Reference proteome</keyword>
<dbReference type="Proteomes" id="UP001303587">
    <property type="component" value="Chromosome"/>
</dbReference>
<reference evidence="2 3" key="1">
    <citation type="submission" date="2023-07" db="EMBL/GenBank/DDBJ databases">
        <title>Closed genoem sequence of Methanosarcinaceae archaeon Ac7.</title>
        <authorList>
            <person name="Poehlein A."/>
            <person name="Protasov E."/>
            <person name="Platt K."/>
            <person name="Reeh H."/>
            <person name="Daniel R."/>
            <person name="Brune A."/>
        </authorList>
    </citation>
    <scope>NUCLEOTIDE SEQUENCE [LARGE SCALE GENOMIC DNA]</scope>
    <source>
        <strain evidence="2 3">Ac7</strain>
    </source>
</reference>
<sequence length="152" mass="17899">MAKKTNLASQNPPEKNEKKKTKREGRKELQSEIELMSSRDISSEDKIKISLLVNEIKYLRDEKNAIMKAENEKKRELMELFKRNNLKQYGKGTIEVEYVESTIEAVIDSEALQQEAPDLFLAYMKTIQRREHFVIRDLPESDDKEAKYWFGL</sequence>
<name>A0AA96ZUW8_9EURY</name>
<proteinExistence type="predicted"/>
<evidence type="ECO:0000256" key="1">
    <source>
        <dbReference type="SAM" id="MobiDB-lite"/>
    </source>
</evidence>
<organism evidence="2 3">
    <name type="scientific">Methanolapillus millepedarum</name>
    <dbReference type="NCBI Taxonomy" id="3028296"/>
    <lineage>
        <taxon>Archaea</taxon>
        <taxon>Methanobacteriati</taxon>
        <taxon>Methanobacteriota</taxon>
        <taxon>Stenosarchaea group</taxon>
        <taxon>Methanomicrobia</taxon>
        <taxon>Methanosarcinales</taxon>
        <taxon>Methanosarcinaceae</taxon>
        <taxon>Methanolapillus</taxon>
    </lineage>
</organism>
<dbReference type="GeneID" id="89230877"/>
<evidence type="ECO:0000313" key="3">
    <source>
        <dbReference type="Proteomes" id="UP001303587"/>
    </source>
</evidence>
<feature type="compositionally biased region" description="Polar residues" evidence="1">
    <location>
        <begin position="1"/>
        <end position="13"/>
    </location>
</feature>
<dbReference type="EMBL" id="CP131060">
    <property type="protein sequence ID" value="WNY26210.1"/>
    <property type="molecule type" value="Genomic_DNA"/>
</dbReference>